<dbReference type="EMBL" id="JABMCH010000061">
    <property type="protein sequence ID" value="NUU46772.1"/>
    <property type="molecule type" value="Genomic_DNA"/>
</dbReference>
<protein>
    <recommendedName>
        <fullName evidence="3">DUF2336 domain-containing protein</fullName>
    </recommendedName>
</protein>
<accession>A0A7Y6B5E9</accession>
<dbReference type="RefSeq" id="WP_175311396.1">
    <property type="nucleotide sequence ID" value="NZ_CBCRYR010000005.1"/>
</dbReference>
<name>A0A7Y6B5E9_9SPHN</name>
<dbReference type="AlphaFoldDB" id="A0A7Y6B5E9"/>
<gene>
    <name evidence="1" type="ORF">HP438_07280</name>
</gene>
<reference evidence="1 2" key="1">
    <citation type="submission" date="2020-05" db="EMBL/GenBank/DDBJ databases">
        <title>Genome Sequencing of Type Strains.</title>
        <authorList>
            <person name="Lemaire J.F."/>
            <person name="Inderbitzin P."/>
            <person name="Gregorio O.A."/>
            <person name="Collins S.B."/>
            <person name="Wespe N."/>
            <person name="Knight-Connoni V."/>
        </authorList>
    </citation>
    <scope>NUCLEOTIDE SEQUENCE [LARGE SCALE GENOMIC DNA]</scope>
    <source>
        <strain evidence="1 2">DSM 100049</strain>
    </source>
</reference>
<evidence type="ECO:0000313" key="2">
    <source>
        <dbReference type="Proteomes" id="UP000536441"/>
    </source>
</evidence>
<comment type="caution">
    <text evidence="1">The sequence shown here is derived from an EMBL/GenBank/DDBJ whole genome shotgun (WGS) entry which is preliminary data.</text>
</comment>
<sequence>MAVGPDPIHASEWQVARLYDRVAAARARAVARRRGAMLDLRLDADSRLTDQIRFEVAARLTLLVETIARDVLRQAERVMPEGGPHSEFDPVVQRLHRTDALVDPALAEELVAQVRQGLISRALPIETMAGDAPSLLVRLSEAPDRIVAAAARAVLVAEGHAREAEEPVRLSRRQYDRLVWIAAAALRGGEDPAWDRALAQAAERVLAAQSDADRPGAAAMRLAAAIDARPGELPDLLLESLSDRQLGLFVALLSHALGVEYDMVREIVLEPEGDRLWLALRALDQERATIARIGLSLCEADGRRDVDSFAEALDSIMAIAPEEARRAMASLSLPASFREAIDRLEGAERR</sequence>
<organism evidence="1 2">
    <name type="scientific">Sphingomonas zeae</name>
    <dbReference type="NCBI Taxonomy" id="1646122"/>
    <lineage>
        <taxon>Bacteria</taxon>
        <taxon>Pseudomonadati</taxon>
        <taxon>Pseudomonadota</taxon>
        <taxon>Alphaproteobacteria</taxon>
        <taxon>Sphingomonadales</taxon>
        <taxon>Sphingomonadaceae</taxon>
        <taxon>Sphingomonas</taxon>
    </lineage>
</organism>
<keyword evidence="2" id="KW-1185">Reference proteome</keyword>
<dbReference type="Proteomes" id="UP000536441">
    <property type="component" value="Unassembled WGS sequence"/>
</dbReference>
<evidence type="ECO:0008006" key="3">
    <source>
        <dbReference type="Google" id="ProtNLM"/>
    </source>
</evidence>
<proteinExistence type="predicted"/>
<evidence type="ECO:0000313" key="1">
    <source>
        <dbReference type="EMBL" id="NUU46772.1"/>
    </source>
</evidence>